<comment type="function">
    <text evidence="11">Is involved in NO detoxification in an aerobic process, termed nitric oxide dioxygenase (NOD) reaction that utilizes O(2) and NAD(P)H to convert NO to nitrate, which protects the bacterium from various noxious nitrogen compounds. Therefore, plays a central role in the inducible response to nitrosative stress.</text>
</comment>
<dbReference type="PATRIC" id="fig|1298593.3.peg.1835"/>
<dbReference type="EC" id="1.14.12.17" evidence="3"/>
<dbReference type="PRINTS" id="PR00410">
    <property type="entry name" value="PHEHYDRXLASE"/>
</dbReference>
<dbReference type="HOGENOM" id="CLU_003827_12_0_6"/>
<evidence type="ECO:0000256" key="11">
    <source>
        <dbReference type="ARBA" id="ARBA00025094"/>
    </source>
</evidence>
<evidence type="ECO:0000256" key="9">
    <source>
        <dbReference type="ARBA" id="ARBA00023004"/>
    </source>
</evidence>
<dbReference type="NCBIfam" id="NF009805">
    <property type="entry name" value="PRK13289.1"/>
    <property type="match status" value="1"/>
</dbReference>
<dbReference type="Gene3D" id="1.10.490.10">
    <property type="entry name" value="Globins"/>
    <property type="match status" value="1"/>
</dbReference>
<proteinExistence type="inferred from homology"/>
<keyword evidence="4" id="KW-0216">Detoxification</keyword>
<keyword evidence="9" id="KW-0408">Iron</keyword>
<dbReference type="FunFam" id="1.10.490.10:FF:000003">
    <property type="entry name" value="Flavohemoprotein"/>
    <property type="match status" value="1"/>
</dbReference>
<dbReference type="InterPro" id="IPR012292">
    <property type="entry name" value="Globin/Proto"/>
</dbReference>
<accession>M5DQW7</accession>
<evidence type="ECO:0000256" key="5">
    <source>
        <dbReference type="ARBA" id="ARBA00022617"/>
    </source>
</evidence>
<dbReference type="InterPro" id="IPR008333">
    <property type="entry name" value="Cbr1-like_FAD-bd_dom"/>
</dbReference>
<dbReference type="InterPro" id="IPR001433">
    <property type="entry name" value="OxRdtase_FAD/NAD-bd"/>
</dbReference>
<keyword evidence="5 14" id="KW-0349">Heme</keyword>
<evidence type="ECO:0000256" key="10">
    <source>
        <dbReference type="ARBA" id="ARBA00023027"/>
    </source>
</evidence>
<dbReference type="eggNOG" id="COG1017">
    <property type="taxonomic scope" value="Bacteria"/>
</dbReference>
<dbReference type="AlphaFoldDB" id="M5DQW7"/>
<dbReference type="EMBL" id="HF680312">
    <property type="protein sequence ID" value="CCU72330.1"/>
    <property type="molecule type" value="Genomic_DNA"/>
</dbReference>
<feature type="domain" description="FAD-binding FR-type" evidence="16">
    <location>
        <begin position="152"/>
        <end position="255"/>
    </location>
</feature>
<name>M5DQW7_9GAMM</name>
<evidence type="ECO:0000256" key="2">
    <source>
        <dbReference type="ARBA" id="ARBA00006401"/>
    </source>
</evidence>
<dbReference type="KEGG" id="tol:TOL_1916"/>
<evidence type="ECO:0000313" key="18">
    <source>
        <dbReference type="Proteomes" id="UP000011866"/>
    </source>
</evidence>
<dbReference type="CDD" id="cd06184">
    <property type="entry name" value="flavohem_like_fad_nad_binding"/>
    <property type="match status" value="1"/>
</dbReference>
<keyword evidence="18" id="KW-1185">Reference proteome</keyword>
<comment type="catalytic activity">
    <reaction evidence="12">
        <text>2 nitric oxide + NADH + 2 O2 = 2 nitrate + NAD(+) + H(+)</text>
        <dbReference type="Rhea" id="RHEA:19469"/>
        <dbReference type="ChEBI" id="CHEBI:15378"/>
        <dbReference type="ChEBI" id="CHEBI:15379"/>
        <dbReference type="ChEBI" id="CHEBI:16480"/>
        <dbReference type="ChEBI" id="CHEBI:17632"/>
        <dbReference type="ChEBI" id="CHEBI:57540"/>
        <dbReference type="ChEBI" id="CHEBI:57945"/>
        <dbReference type="EC" id="1.14.12.17"/>
    </reaction>
</comment>
<evidence type="ECO:0000259" key="16">
    <source>
        <dbReference type="PROSITE" id="PS51384"/>
    </source>
</evidence>
<dbReference type="CDD" id="cd14780">
    <property type="entry name" value="HmpPa-globin-like"/>
    <property type="match status" value="1"/>
</dbReference>
<evidence type="ECO:0000256" key="8">
    <source>
        <dbReference type="ARBA" id="ARBA00022857"/>
    </source>
</evidence>
<keyword evidence="7" id="KW-0479">Metal-binding</keyword>
<evidence type="ECO:0000259" key="15">
    <source>
        <dbReference type="PROSITE" id="PS01033"/>
    </source>
</evidence>
<dbReference type="Proteomes" id="UP000011866">
    <property type="component" value="Chromosome"/>
</dbReference>
<keyword evidence="10" id="KW-0520">NAD</keyword>
<dbReference type="SUPFAM" id="SSF52343">
    <property type="entry name" value="Ferredoxin reductase-like, C-terminal NADP-linked domain"/>
    <property type="match status" value="1"/>
</dbReference>
<dbReference type="SUPFAM" id="SSF63380">
    <property type="entry name" value="Riboflavin synthase domain-like"/>
    <property type="match status" value="1"/>
</dbReference>
<sequence>MLNTHQINIIKTTAPVVGAHAREITDYFYPLMFERYPEVIGLFNQTHQQKGTQRQALANALVAYATNIDHLGVLSHAVSLIAHKHCSLNILPEHYPIVGECLMEAISEILGDVVTEEVADAWGAAYQQLASLLIQTEEELYAAHAKRQGGWRGERRFLIERIEKESDVISSFYLTPDTGEVVIDFTPGQYVGIVLTIDGQPVRRNYSLSDAPGKRGVRISVKKESNGLVSSYLHNKARIDDEVWLTAPAGDFVLPSTLSRPVLLVTGGVGITPAISMLNDCIASGQKVTFIHAAINGRHQAFQELLSELERQHDNLKCVTIYEQPDEIDTPDAVGYIDFSILGQHLPADRNAEVFCLGPTPFMACVKQICSELQVPPSLLHFEFFGPAEQL</sequence>
<dbReference type="Pfam" id="PF00175">
    <property type="entry name" value="NAD_binding_1"/>
    <property type="match status" value="1"/>
</dbReference>
<dbReference type="GO" id="GO:0071500">
    <property type="term" value="P:cellular response to nitrosative stress"/>
    <property type="evidence" value="ECO:0007669"/>
    <property type="project" value="TreeGrafter"/>
</dbReference>
<dbReference type="GO" id="GO:0019825">
    <property type="term" value="F:oxygen binding"/>
    <property type="evidence" value="ECO:0007669"/>
    <property type="project" value="InterPro"/>
</dbReference>
<dbReference type="GO" id="GO:0071949">
    <property type="term" value="F:FAD binding"/>
    <property type="evidence" value="ECO:0007669"/>
    <property type="project" value="TreeGrafter"/>
</dbReference>
<dbReference type="eggNOG" id="COG1018">
    <property type="taxonomic scope" value="Bacteria"/>
</dbReference>
<evidence type="ECO:0000256" key="6">
    <source>
        <dbReference type="ARBA" id="ARBA00022621"/>
    </source>
</evidence>
<feature type="domain" description="Globin" evidence="15">
    <location>
        <begin position="1"/>
        <end position="138"/>
    </location>
</feature>
<evidence type="ECO:0000256" key="14">
    <source>
        <dbReference type="RuleBase" id="RU000356"/>
    </source>
</evidence>
<dbReference type="Pfam" id="PF00042">
    <property type="entry name" value="Globin"/>
    <property type="match status" value="1"/>
</dbReference>
<organism evidence="17 18">
    <name type="scientific">Thalassolituus oleivorans MIL-1</name>
    <dbReference type="NCBI Taxonomy" id="1298593"/>
    <lineage>
        <taxon>Bacteria</taxon>
        <taxon>Pseudomonadati</taxon>
        <taxon>Pseudomonadota</taxon>
        <taxon>Gammaproteobacteria</taxon>
        <taxon>Oceanospirillales</taxon>
        <taxon>Oceanospirillaceae</taxon>
        <taxon>Thalassolituus</taxon>
    </lineage>
</organism>
<gene>
    <name evidence="17" type="ORF">TOL_1916</name>
</gene>
<dbReference type="InterPro" id="IPR009050">
    <property type="entry name" value="Globin-like_sf"/>
</dbReference>
<dbReference type="PANTHER" id="PTHR43396">
    <property type="entry name" value="FLAVOHEMOPROTEIN"/>
    <property type="match status" value="1"/>
</dbReference>
<dbReference type="PROSITE" id="PS01033">
    <property type="entry name" value="GLOBIN"/>
    <property type="match status" value="1"/>
</dbReference>
<dbReference type="GO" id="GO:0046872">
    <property type="term" value="F:metal ion binding"/>
    <property type="evidence" value="ECO:0007669"/>
    <property type="project" value="UniProtKB-KW"/>
</dbReference>
<dbReference type="GO" id="GO:0046210">
    <property type="term" value="P:nitric oxide catabolic process"/>
    <property type="evidence" value="ECO:0007669"/>
    <property type="project" value="TreeGrafter"/>
</dbReference>
<comment type="similarity">
    <text evidence="14">Belongs to the globin family.</text>
</comment>
<dbReference type="Pfam" id="PF00970">
    <property type="entry name" value="FAD_binding_6"/>
    <property type="match status" value="1"/>
</dbReference>
<dbReference type="Gene3D" id="3.40.50.80">
    <property type="entry name" value="Nucleotide-binding domain of ferredoxin-NADP reductase (FNR) module"/>
    <property type="match status" value="1"/>
</dbReference>
<evidence type="ECO:0000256" key="1">
    <source>
        <dbReference type="ARBA" id="ARBA00001970"/>
    </source>
</evidence>
<evidence type="ECO:0000256" key="3">
    <source>
        <dbReference type="ARBA" id="ARBA00012229"/>
    </source>
</evidence>
<dbReference type="SUPFAM" id="SSF46458">
    <property type="entry name" value="Globin-like"/>
    <property type="match status" value="1"/>
</dbReference>
<evidence type="ECO:0000256" key="4">
    <source>
        <dbReference type="ARBA" id="ARBA00022575"/>
    </source>
</evidence>
<dbReference type="GeneID" id="79176757"/>
<comment type="cofactor">
    <cofactor evidence="1">
        <name>heme b</name>
        <dbReference type="ChEBI" id="CHEBI:60344"/>
    </cofactor>
</comment>
<dbReference type="InterPro" id="IPR000971">
    <property type="entry name" value="Globin"/>
</dbReference>
<dbReference type="InterPro" id="IPR017927">
    <property type="entry name" value="FAD-bd_FR_type"/>
</dbReference>
<evidence type="ECO:0000256" key="7">
    <source>
        <dbReference type="ARBA" id="ARBA00022723"/>
    </source>
</evidence>
<dbReference type="GO" id="GO:0009636">
    <property type="term" value="P:response to toxic substance"/>
    <property type="evidence" value="ECO:0007669"/>
    <property type="project" value="UniProtKB-KW"/>
</dbReference>
<evidence type="ECO:0000256" key="13">
    <source>
        <dbReference type="ARBA" id="ARBA00049433"/>
    </source>
</evidence>
<dbReference type="GO" id="GO:0020037">
    <property type="term" value="F:heme binding"/>
    <property type="evidence" value="ECO:0007669"/>
    <property type="project" value="InterPro"/>
</dbReference>
<comment type="catalytic activity">
    <reaction evidence="13">
        <text>2 nitric oxide + NADPH + 2 O2 = 2 nitrate + NADP(+) + H(+)</text>
        <dbReference type="Rhea" id="RHEA:19465"/>
        <dbReference type="ChEBI" id="CHEBI:15378"/>
        <dbReference type="ChEBI" id="CHEBI:15379"/>
        <dbReference type="ChEBI" id="CHEBI:16480"/>
        <dbReference type="ChEBI" id="CHEBI:17632"/>
        <dbReference type="ChEBI" id="CHEBI:57783"/>
        <dbReference type="ChEBI" id="CHEBI:58349"/>
        <dbReference type="EC" id="1.14.12.17"/>
    </reaction>
</comment>
<dbReference type="PANTHER" id="PTHR43396:SF3">
    <property type="entry name" value="FLAVOHEMOPROTEIN"/>
    <property type="match status" value="1"/>
</dbReference>
<protein>
    <recommendedName>
        <fullName evidence="3">nitric oxide dioxygenase</fullName>
        <ecNumber evidence="3">1.14.12.17</ecNumber>
    </recommendedName>
</protein>
<dbReference type="Gene3D" id="2.40.30.10">
    <property type="entry name" value="Translation factors"/>
    <property type="match status" value="1"/>
</dbReference>
<dbReference type="GO" id="GO:0005344">
    <property type="term" value="F:oxygen carrier activity"/>
    <property type="evidence" value="ECO:0007669"/>
    <property type="project" value="UniProtKB-KW"/>
</dbReference>
<keyword evidence="6 14" id="KW-0561">Oxygen transport</keyword>
<reference evidence="17 18" key="1">
    <citation type="journal article" date="2013" name="Genome Announc.">
        <title>Genome Sequence of Thalassolituus oleivorans MIL-1 (DSM 14913T).</title>
        <authorList>
            <person name="Golyshin P.N."/>
            <person name="Werner J."/>
            <person name="Chernikova T.N."/>
            <person name="Tran H."/>
            <person name="Ferrer M."/>
            <person name="Yakimov M.M."/>
            <person name="Teeling H."/>
            <person name="Golyshina O.V."/>
        </authorList>
    </citation>
    <scope>NUCLEOTIDE SEQUENCE [LARGE SCALE GENOMIC DNA]</scope>
    <source>
        <strain evidence="17 18">MIL-1</strain>
    </source>
</reference>
<dbReference type="GO" id="GO:0008941">
    <property type="term" value="F:nitric oxide dioxygenase NAD(P)H activity"/>
    <property type="evidence" value="ECO:0007669"/>
    <property type="project" value="UniProtKB-EC"/>
</dbReference>
<evidence type="ECO:0000313" key="17">
    <source>
        <dbReference type="EMBL" id="CCU72330.1"/>
    </source>
</evidence>
<dbReference type="InterPro" id="IPR039261">
    <property type="entry name" value="FNR_nucleotide-bd"/>
</dbReference>
<keyword evidence="14" id="KW-0813">Transport</keyword>
<dbReference type="RefSeq" id="WP_015487055.1">
    <property type="nucleotide sequence ID" value="NC_020888.1"/>
</dbReference>
<comment type="similarity">
    <text evidence="2">In the C-terminal section; belongs to the flavoprotein pyridine nucleotide cytochrome reductase family.</text>
</comment>
<dbReference type="InterPro" id="IPR017938">
    <property type="entry name" value="Riboflavin_synthase-like_b-brl"/>
</dbReference>
<dbReference type="PROSITE" id="PS51384">
    <property type="entry name" value="FAD_FR"/>
    <property type="match status" value="1"/>
</dbReference>
<keyword evidence="8" id="KW-0521">NADP</keyword>
<evidence type="ECO:0000256" key="12">
    <source>
        <dbReference type="ARBA" id="ARBA00048649"/>
    </source>
</evidence>